<dbReference type="InterPro" id="IPR025110">
    <property type="entry name" value="AMP-bd_C"/>
</dbReference>
<dbReference type="GO" id="GO:0031177">
    <property type="term" value="F:phosphopantetheine binding"/>
    <property type="evidence" value="ECO:0007669"/>
    <property type="project" value="TreeGrafter"/>
</dbReference>
<feature type="domain" description="Carrier" evidence="5">
    <location>
        <begin position="960"/>
        <end position="1034"/>
    </location>
</feature>
<dbReference type="SUPFAM" id="SSF56801">
    <property type="entry name" value="Acetyl-CoA synthetase-like"/>
    <property type="match status" value="1"/>
</dbReference>
<dbReference type="FunFam" id="3.40.50.980:FF:000001">
    <property type="entry name" value="Non-ribosomal peptide synthetase"/>
    <property type="match status" value="1"/>
</dbReference>
<dbReference type="PANTHER" id="PTHR45527:SF1">
    <property type="entry name" value="FATTY ACID SYNTHASE"/>
    <property type="match status" value="1"/>
</dbReference>
<dbReference type="SUPFAM" id="SSF52777">
    <property type="entry name" value="CoA-dependent acyltransferases"/>
    <property type="match status" value="6"/>
</dbReference>
<dbReference type="PROSITE" id="PS50075">
    <property type="entry name" value="CARRIER"/>
    <property type="match status" value="1"/>
</dbReference>
<sequence length="1889" mass="201846">MSAAKLPEGIESALPLTPLQEGLLLHAVQEQDDGAGIDVYATQLRLDLDGDLDPARLRSAADRLIARHGALRAAFHHRGLKRPVQLIHREVPAAWSEHDLTGTPTASREDEAARIAGAERAAGFSPHRPPLLRFALLRLAPGRHRLVLTVHHLLWDGWSVPVALGELFTLYAGRDATLPPAPQFRDFLAWLRARPTEPAEQAWTGALAGLGTPTLYAPQAAELPAIMQHEVRAVLPAEIADRLAEQGRRHGWTLSTVIQFGWGVLLSRVLDSGDVVFGTTVSGRPPLLPGSDRIVGLLLNTVPVRLRPEAGETAASCLARLQTTQAELIEHHHTPLAAIQRAAGHPALFDTTTVFQNFPLDHEAVTAPLTAAGVRVTGYRIEDSTHYPLRLAVTAGDGLEMRLGHRPDVVPADEAAALLDRLARLLTAVAENPDVAVDDLDPLSAGERADVLYRWNDTAAEVPGGTLISRFEEQADRTPDAVALRFEGAALTYRELDERANRLARRLIAEGAATGRLVGVALPRSFDLVVALYAVLKTGAAYLPIDPDYPPARIARMIEDGDPVCVLTEDTTVDLTGVPAHRLTAAERRPAGPDDTAYVIFTSGSTGRPKGVAVPHRGIVNRLVWMQERYGLRPGEPVAQKTPAGFDVSVWEFFWPCLVGATLVIARPEGHRDPAYLAALIRDELITTVHFVPSMLGEFLREPAAAGCTGLRRVICSGEALPVDLERRFAELLPGVELHNLYGPTEASVDVTAWECRPEPGAVTVPIGSPITNIQVYALDRRLRPVPPGVVGELYLAGVGLAHGYLGRAGLTAERFVACPYGLPGERMYRTGDLVRWRPDGALEYLGRSDHQVKLHGQRIEPGEIEAAFAACPDVSQSLVLVREDRPGVQRLVAYVIPEPGTAPDPAGLLESVAGTLPAHMVPTSLVLLDAFPVTPNGKVDRNALPAPETPVVGRTGGDEPRSAAETVFADAFAAVLGQERAGVSDSFFDLGGDSILAMRVVSLARQAGWIVTAKDVFRLRTAAALAAAARPADAVTVESADAAIGRAPLPPLGSSLVARGGEFRGFHQAVVVETPAGLDDATLAAALRDVVRHHPVLRARLLPGNDGFEIPPPAGDDVEILLPAPGETSAHDAAEFAARRLDPGQGQNLLGVRVSADRLVLCAHHLVVDAVSWQVLLPDLAAAAAARTRGGSPTLDPVPVSYRTWAVGQAAGDVRSTTYGVAGDARHDEITVPADVVERLERVAEKFHARLDDLLITALSRALPGPGGPIDVEGHGRDTDADLSRTVGWLTSVRPVLAEGAGADRRAALMRVKEQVRSGAATVPAAVLFNYLGAVGGAIPGAWPLVTTEALPSGTDPGMPLGYRTEVHVQARPGERGTTLHARWITAAGYRVPAERWRDELTGLAALADPAVPGGRTPSDLPLAGLSQAEVTALEARVPDLADALALSPLQEGFLFHAAEARDGGTDVYTTQVRLDLSGNVDPARIRAAGQALIDRHSALRTGFHQLESGAAVQVVRPVGVLPWRETDLGVLPAEEREAAADRLAAAERGGFDLERPPLLRLALMRLGPDAWRLAVTGHHIALDGWSMPILVDELRRLWSDPEAYADTVAPAHRAHAEWLSTRDAGAAERAWAGNLHGLPGPLLVAPETPGAAVTAQRQTMRELPGTVVRRLLDSVHPLGVTLNTAVEFAWGLVLARITGREDVVFGTTVSGRPADLPGADRVIGLFVNTVPVRVRLDSGRTVGQALTAFQDEQTELLDHQHLGLGRIHRLTGCTQLFDTTTMLVNYPFDVESLAEEDGAGIRVTGLGLDDATHYPLRLVAVPGPDDGLTVRLGYRPDLVTLAETEAHLDRVMLALETLADGLDRPVREIDLLSAAERDTVVAQWGGY</sequence>
<keyword evidence="3" id="KW-0597">Phosphoprotein</keyword>
<evidence type="ECO:0000256" key="2">
    <source>
        <dbReference type="ARBA" id="ARBA00022450"/>
    </source>
</evidence>
<dbReference type="PROSITE" id="PS00012">
    <property type="entry name" value="PHOSPHOPANTETHEINE"/>
    <property type="match status" value="1"/>
</dbReference>
<evidence type="ECO:0000313" key="6">
    <source>
        <dbReference type="EMBL" id="MBB3093405.1"/>
    </source>
</evidence>
<dbReference type="Proteomes" id="UP000590749">
    <property type="component" value="Unassembled WGS sequence"/>
</dbReference>
<dbReference type="Gene3D" id="2.30.38.10">
    <property type="entry name" value="Luciferase, Domain 3"/>
    <property type="match status" value="1"/>
</dbReference>
<dbReference type="EMBL" id="JACHXF010000001">
    <property type="protein sequence ID" value="MBB3093405.1"/>
    <property type="molecule type" value="Genomic_DNA"/>
</dbReference>
<evidence type="ECO:0000259" key="5">
    <source>
        <dbReference type="PROSITE" id="PS50075"/>
    </source>
</evidence>
<dbReference type="FunFam" id="3.40.50.12780:FF:000012">
    <property type="entry name" value="Non-ribosomal peptide synthetase"/>
    <property type="match status" value="1"/>
</dbReference>
<dbReference type="InterPro" id="IPR006162">
    <property type="entry name" value="Ppantetheine_attach_site"/>
</dbReference>
<dbReference type="Gene3D" id="3.40.50.980">
    <property type="match status" value="2"/>
</dbReference>
<dbReference type="PROSITE" id="PS00455">
    <property type="entry name" value="AMP_BINDING"/>
    <property type="match status" value="1"/>
</dbReference>
<protein>
    <submittedName>
        <fullName evidence="6">Amino acid adenylation domain-containing protein</fullName>
    </submittedName>
</protein>
<dbReference type="GO" id="GO:0005737">
    <property type="term" value="C:cytoplasm"/>
    <property type="evidence" value="ECO:0007669"/>
    <property type="project" value="TreeGrafter"/>
</dbReference>
<dbReference type="InterPro" id="IPR000873">
    <property type="entry name" value="AMP-dep_synth/lig_dom"/>
</dbReference>
<dbReference type="GO" id="GO:0003824">
    <property type="term" value="F:catalytic activity"/>
    <property type="evidence" value="ECO:0007669"/>
    <property type="project" value="InterPro"/>
</dbReference>
<evidence type="ECO:0000256" key="3">
    <source>
        <dbReference type="ARBA" id="ARBA00022553"/>
    </source>
</evidence>
<dbReference type="InterPro" id="IPR020845">
    <property type="entry name" value="AMP-binding_CS"/>
</dbReference>
<accession>A0A7W5ACB4</accession>
<dbReference type="Pfam" id="PF13193">
    <property type="entry name" value="AMP-binding_C"/>
    <property type="match status" value="1"/>
</dbReference>
<dbReference type="InterPro" id="IPR023213">
    <property type="entry name" value="CAT-like_dom_sf"/>
</dbReference>
<keyword evidence="2" id="KW-0596">Phosphopantetheine</keyword>
<dbReference type="Gene3D" id="3.30.559.30">
    <property type="entry name" value="Nonribosomal peptide synthetase, condensation domain"/>
    <property type="match status" value="3"/>
</dbReference>
<dbReference type="Gene3D" id="3.30.559.10">
    <property type="entry name" value="Chloramphenicol acetyltransferase-like domain"/>
    <property type="match status" value="3"/>
</dbReference>
<gene>
    <name evidence="6" type="ORF">FHR83_001039</name>
</gene>
<dbReference type="InterPro" id="IPR009081">
    <property type="entry name" value="PP-bd_ACP"/>
</dbReference>
<dbReference type="Pfam" id="PF00668">
    <property type="entry name" value="Condensation"/>
    <property type="match status" value="3"/>
</dbReference>
<dbReference type="RefSeq" id="WP_183216994.1">
    <property type="nucleotide sequence ID" value="NZ_BMPW01000001.1"/>
</dbReference>
<dbReference type="InterPro" id="IPR010071">
    <property type="entry name" value="AA_adenyl_dom"/>
</dbReference>
<dbReference type="InterPro" id="IPR045851">
    <property type="entry name" value="AMP-bd_C_sf"/>
</dbReference>
<dbReference type="Gene3D" id="1.10.1200.10">
    <property type="entry name" value="ACP-like"/>
    <property type="match status" value="1"/>
</dbReference>
<proteinExistence type="predicted"/>
<dbReference type="GO" id="GO:0044550">
    <property type="term" value="P:secondary metabolite biosynthetic process"/>
    <property type="evidence" value="ECO:0007669"/>
    <property type="project" value="UniProtKB-ARBA"/>
</dbReference>
<dbReference type="FunFam" id="3.40.50.980:FF:000002">
    <property type="entry name" value="Enterobactin synthetase component F"/>
    <property type="match status" value="1"/>
</dbReference>
<evidence type="ECO:0000313" key="7">
    <source>
        <dbReference type="Proteomes" id="UP000590749"/>
    </source>
</evidence>
<dbReference type="NCBIfam" id="TIGR01733">
    <property type="entry name" value="AA-adenyl-dom"/>
    <property type="match status" value="1"/>
</dbReference>
<dbReference type="FunFam" id="3.30.300.30:FF:000010">
    <property type="entry name" value="Enterobactin synthetase component F"/>
    <property type="match status" value="1"/>
</dbReference>
<name>A0A7W5ACB4_9ACTN</name>
<keyword evidence="7" id="KW-1185">Reference proteome</keyword>
<dbReference type="GO" id="GO:0008610">
    <property type="term" value="P:lipid biosynthetic process"/>
    <property type="evidence" value="ECO:0007669"/>
    <property type="project" value="UniProtKB-ARBA"/>
</dbReference>
<comment type="caution">
    <text evidence="6">The sequence shown here is derived from an EMBL/GenBank/DDBJ whole genome shotgun (WGS) entry which is preliminary data.</text>
</comment>
<feature type="region of interest" description="Disordered" evidence="4">
    <location>
        <begin position="940"/>
        <end position="960"/>
    </location>
</feature>
<dbReference type="Pfam" id="PF00550">
    <property type="entry name" value="PP-binding"/>
    <property type="match status" value="1"/>
</dbReference>
<reference evidence="6 7" key="1">
    <citation type="submission" date="2020-08" db="EMBL/GenBank/DDBJ databases">
        <title>Genomic Encyclopedia of Type Strains, Phase III (KMG-III): the genomes of soil and plant-associated and newly described type strains.</title>
        <authorList>
            <person name="Whitman W."/>
        </authorList>
    </citation>
    <scope>NUCLEOTIDE SEQUENCE [LARGE SCALE GENOMIC DNA]</scope>
    <source>
        <strain evidence="6 7">CECT 3287</strain>
    </source>
</reference>
<dbReference type="InterPro" id="IPR036736">
    <property type="entry name" value="ACP-like_sf"/>
</dbReference>
<evidence type="ECO:0000256" key="1">
    <source>
        <dbReference type="ARBA" id="ARBA00001957"/>
    </source>
</evidence>
<dbReference type="FunFam" id="2.30.38.10:FF:000001">
    <property type="entry name" value="Non-ribosomal peptide synthetase PvdI"/>
    <property type="match status" value="1"/>
</dbReference>
<dbReference type="PANTHER" id="PTHR45527">
    <property type="entry name" value="NONRIBOSOMAL PEPTIDE SYNTHETASE"/>
    <property type="match status" value="1"/>
</dbReference>
<evidence type="ECO:0000256" key="4">
    <source>
        <dbReference type="SAM" id="MobiDB-lite"/>
    </source>
</evidence>
<dbReference type="CDD" id="cd17646">
    <property type="entry name" value="A_NRPS_AB3403-like"/>
    <property type="match status" value="1"/>
</dbReference>
<dbReference type="Gene3D" id="3.30.300.30">
    <property type="match status" value="1"/>
</dbReference>
<dbReference type="GO" id="GO:0043041">
    <property type="term" value="P:amino acid activation for nonribosomal peptide biosynthetic process"/>
    <property type="evidence" value="ECO:0007669"/>
    <property type="project" value="TreeGrafter"/>
</dbReference>
<organism evidence="6 7">
    <name type="scientific">Actinoplanes campanulatus</name>
    <dbReference type="NCBI Taxonomy" id="113559"/>
    <lineage>
        <taxon>Bacteria</taxon>
        <taxon>Bacillati</taxon>
        <taxon>Actinomycetota</taxon>
        <taxon>Actinomycetes</taxon>
        <taxon>Micromonosporales</taxon>
        <taxon>Micromonosporaceae</taxon>
        <taxon>Actinoplanes</taxon>
    </lineage>
</organism>
<dbReference type="SUPFAM" id="SSF47336">
    <property type="entry name" value="ACP-like"/>
    <property type="match status" value="1"/>
</dbReference>
<dbReference type="Pfam" id="PF00501">
    <property type="entry name" value="AMP-binding"/>
    <property type="match status" value="1"/>
</dbReference>
<dbReference type="InterPro" id="IPR001242">
    <property type="entry name" value="Condensation_dom"/>
</dbReference>
<comment type="cofactor">
    <cofactor evidence="1">
        <name>pantetheine 4'-phosphate</name>
        <dbReference type="ChEBI" id="CHEBI:47942"/>
    </cofactor>
</comment>